<organism evidence="1 2">
    <name type="scientific">Helianthus annuus</name>
    <name type="common">Common sunflower</name>
    <dbReference type="NCBI Taxonomy" id="4232"/>
    <lineage>
        <taxon>Eukaryota</taxon>
        <taxon>Viridiplantae</taxon>
        <taxon>Streptophyta</taxon>
        <taxon>Embryophyta</taxon>
        <taxon>Tracheophyta</taxon>
        <taxon>Spermatophyta</taxon>
        <taxon>Magnoliopsida</taxon>
        <taxon>eudicotyledons</taxon>
        <taxon>Gunneridae</taxon>
        <taxon>Pentapetalae</taxon>
        <taxon>asterids</taxon>
        <taxon>campanulids</taxon>
        <taxon>Asterales</taxon>
        <taxon>Asteraceae</taxon>
        <taxon>Asteroideae</taxon>
        <taxon>Heliantheae alliance</taxon>
        <taxon>Heliantheae</taxon>
        <taxon>Helianthus</taxon>
    </lineage>
</organism>
<evidence type="ECO:0000313" key="1">
    <source>
        <dbReference type="EMBL" id="KAF5774674.1"/>
    </source>
</evidence>
<evidence type="ECO:0000313" key="2">
    <source>
        <dbReference type="Proteomes" id="UP000215914"/>
    </source>
</evidence>
<protein>
    <submittedName>
        <fullName evidence="1">Uncharacterized protein</fullName>
    </submittedName>
</protein>
<dbReference type="AlphaFoldDB" id="A0A9K3EKE1"/>
<reference evidence="1" key="2">
    <citation type="submission" date="2020-06" db="EMBL/GenBank/DDBJ databases">
        <title>Helianthus annuus Genome sequencing and assembly Release 2.</title>
        <authorList>
            <person name="Gouzy J."/>
            <person name="Langlade N."/>
            <person name="Munos S."/>
        </authorList>
    </citation>
    <scope>NUCLEOTIDE SEQUENCE</scope>
    <source>
        <tissue evidence="1">Leaves</tissue>
    </source>
</reference>
<comment type="caution">
    <text evidence="1">The sequence shown here is derived from an EMBL/GenBank/DDBJ whole genome shotgun (WGS) entry which is preliminary data.</text>
</comment>
<accession>A0A9K3EKE1</accession>
<name>A0A9K3EKE1_HELAN</name>
<dbReference type="EMBL" id="MNCJ02000328">
    <property type="protein sequence ID" value="KAF5774674.1"/>
    <property type="molecule type" value="Genomic_DNA"/>
</dbReference>
<proteinExistence type="predicted"/>
<keyword evidence="2" id="KW-1185">Reference proteome</keyword>
<dbReference type="Proteomes" id="UP000215914">
    <property type="component" value="Unassembled WGS sequence"/>
</dbReference>
<reference evidence="1" key="1">
    <citation type="journal article" date="2017" name="Nature">
        <title>The sunflower genome provides insights into oil metabolism, flowering and Asterid evolution.</title>
        <authorList>
            <person name="Badouin H."/>
            <person name="Gouzy J."/>
            <person name="Grassa C.J."/>
            <person name="Murat F."/>
            <person name="Staton S.E."/>
            <person name="Cottret L."/>
            <person name="Lelandais-Briere C."/>
            <person name="Owens G.L."/>
            <person name="Carrere S."/>
            <person name="Mayjonade B."/>
            <person name="Legrand L."/>
            <person name="Gill N."/>
            <person name="Kane N.C."/>
            <person name="Bowers J.E."/>
            <person name="Hubner S."/>
            <person name="Bellec A."/>
            <person name="Berard A."/>
            <person name="Berges H."/>
            <person name="Blanchet N."/>
            <person name="Boniface M.C."/>
            <person name="Brunel D."/>
            <person name="Catrice O."/>
            <person name="Chaidir N."/>
            <person name="Claudel C."/>
            <person name="Donnadieu C."/>
            <person name="Faraut T."/>
            <person name="Fievet G."/>
            <person name="Helmstetter N."/>
            <person name="King M."/>
            <person name="Knapp S.J."/>
            <person name="Lai Z."/>
            <person name="Le Paslier M.C."/>
            <person name="Lippi Y."/>
            <person name="Lorenzon L."/>
            <person name="Mandel J.R."/>
            <person name="Marage G."/>
            <person name="Marchand G."/>
            <person name="Marquand E."/>
            <person name="Bret-Mestries E."/>
            <person name="Morien E."/>
            <person name="Nambeesan S."/>
            <person name="Nguyen T."/>
            <person name="Pegot-Espagnet P."/>
            <person name="Pouilly N."/>
            <person name="Raftis F."/>
            <person name="Sallet E."/>
            <person name="Schiex T."/>
            <person name="Thomas J."/>
            <person name="Vandecasteele C."/>
            <person name="Vares D."/>
            <person name="Vear F."/>
            <person name="Vautrin S."/>
            <person name="Crespi M."/>
            <person name="Mangin B."/>
            <person name="Burke J.M."/>
            <person name="Salse J."/>
            <person name="Munos S."/>
            <person name="Vincourt P."/>
            <person name="Rieseberg L.H."/>
            <person name="Langlade N.B."/>
        </authorList>
    </citation>
    <scope>NUCLEOTIDE SEQUENCE</scope>
    <source>
        <tissue evidence="1">Leaves</tissue>
    </source>
</reference>
<sequence length="63" mass="7249">MDLICFTSQAKFGKTIRLLPCDMEVMVQVMETTILAEMQDKDAYISREPYIGFPSIKLNLRCT</sequence>
<dbReference type="Gramene" id="mRNA:HanXRQr2_Chr13g0603401">
    <property type="protein sequence ID" value="CDS:HanXRQr2_Chr13g0603401.1"/>
    <property type="gene ID" value="HanXRQr2_Chr13g0603401"/>
</dbReference>
<gene>
    <name evidence="1" type="ORF">HanXRQr2_Chr13g0603401</name>
</gene>